<dbReference type="AlphaFoldDB" id="A0A4D6NCP7"/>
<proteinExistence type="predicted"/>
<protein>
    <submittedName>
        <fullName evidence="1">Uncharacterized protein</fullName>
    </submittedName>
</protein>
<name>A0A4D6NCP7_VIGUN</name>
<evidence type="ECO:0000313" key="1">
    <source>
        <dbReference type="EMBL" id="QCE10661.1"/>
    </source>
</evidence>
<keyword evidence="2" id="KW-1185">Reference proteome</keyword>
<reference evidence="1 2" key="1">
    <citation type="submission" date="2019-04" db="EMBL/GenBank/DDBJ databases">
        <title>An improved genome assembly and genetic linkage map for asparagus bean, Vigna unguiculata ssp. sesquipedialis.</title>
        <authorList>
            <person name="Xia Q."/>
            <person name="Zhang R."/>
            <person name="Dong Y."/>
        </authorList>
    </citation>
    <scope>NUCLEOTIDE SEQUENCE [LARGE SCALE GENOMIC DNA]</scope>
    <source>
        <tissue evidence="1">Leaf</tissue>
    </source>
</reference>
<evidence type="ECO:0000313" key="2">
    <source>
        <dbReference type="Proteomes" id="UP000501690"/>
    </source>
</evidence>
<dbReference type="Proteomes" id="UP000501690">
    <property type="component" value="Linkage Group LG10"/>
</dbReference>
<organism evidence="1 2">
    <name type="scientific">Vigna unguiculata</name>
    <name type="common">Cowpea</name>
    <dbReference type="NCBI Taxonomy" id="3917"/>
    <lineage>
        <taxon>Eukaryota</taxon>
        <taxon>Viridiplantae</taxon>
        <taxon>Streptophyta</taxon>
        <taxon>Embryophyta</taxon>
        <taxon>Tracheophyta</taxon>
        <taxon>Spermatophyta</taxon>
        <taxon>Magnoliopsida</taxon>
        <taxon>eudicotyledons</taxon>
        <taxon>Gunneridae</taxon>
        <taxon>Pentapetalae</taxon>
        <taxon>rosids</taxon>
        <taxon>fabids</taxon>
        <taxon>Fabales</taxon>
        <taxon>Fabaceae</taxon>
        <taxon>Papilionoideae</taxon>
        <taxon>50 kb inversion clade</taxon>
        <taxon>NPAAA clade</taxon>
        <taxon>indigoferoid/millettioid clade</taxon>
        <taxon>Phaseoleae</taxon>
        <taxon>Vigna</taxon>
    </lineage>
</organism>
<accession>A0A4D6NCP7</accession>
<gene>
    <name evidence="1" type="ORF">DEO72_LG10g1892</name>
</gene>
<dbReference type="EMBL" id="CP039354">
    <property type="protein sequence ID" value="QCE10661.1"/>
    <property type="molecule type" value="Genomic_DNA"/>
</dbReference>
<sequence length="204" mass="21206">MNCRQGLPAVSGSGEVMVVVMVAAELTRKMLLGLRLLWRSGVKFAFSSGDGGCAKGSRLQVQTMSGGLWRDVKGPTSGAAMVVSGSVLNRGDGGSKKTQRSSVLAVAGLASNLGATVVVSTCVGRWCNSGDSGVSAKTGLWLQHEPDGGGSVTNREDEAQLCCQRFLDCSGELQAWRGQVDGYAVTAGVICDGCDMVLVREKED</sequence>